<feature type="compositionally biased region" description="Polar residues" evidence="1">
    <location>
        <begin position="281"/>
        <end position="293"/>
    </location>
</feature>
<comment type="caution">
    <text evidence="3">The sequence shown here is derived from an EMBL/GenBank/DDBJ whole genome shotgun (WGS) entry which is preliminary data.</text>
</comment>
<feature type="region of interest" description="Disordered" evidence="1">
    <location>
        <begin position="249"/>
        <end position="299"/>
    </location>
</feature>
<feature type="signal peptide" evidence="2">
    <location>
        <begin position="1"/>
        <end position="21"/>
    </location>
</feature>
<evidence type="ECO:0000256" key="1">
    <source>
        <dbReference type="SAM" id="MobiDB-lite"/>
    </source>
</evidence>
<reference evidence="3 4" key="1">
    <citation type="submission" date="2019-10" db="EMBL/GenBank/DDBJ databases">
        <authorList>
            <person name="Palmer J.M."/>
        </authorList>
    </citation>
    <scope>NUCLEOTIDE SEQUENCE [LARGE SCALE GENOMIC DNA]</scope>
    <source>
        <strain evidence="3 4">TWF694</strain>
    </source>
</reference>
<dbReference type="EMBL" id="JAVHJO010000003">
    <property type="protein sequence ID" value="KAK6541603.1"/>
    <property type="molecule type" value="Genomic_DNA"/>
</dbReference>
<dbReference type="Proteomes" id="UP001365542">
    <property type="component" value="Unassembled WGS sequence"/>
</dbReference>
<proteinExistence type="predicted"/>
<feature type="region of interest" description="Disordered" evidence="1">
    <location>
        <begin position="193"/>
        <end position="212"/>
    </location>
</feature>
<feature type="chain" id="PRO_5043384690" evidence="2">
    <location>
        <begin position="22"/>
        <end position="299"/>
    </location>
</feature>
<sequence length="299" mass="33099">MAATFLILLAAQLYNAAPALAPIFSPLSLPAPETSPVKNKVPRMDPLVHHSFFYGKSSPLVACLDPETVFDAPLVPVTGVPDYEYHIWTIEYAFDRDAGIRYITEQQESCKHCQCDVDAQLRPRYAAVYNDNWRARDCPDQARVDVCIAVYRCYCYISLQNPKRIKGIIATDQDYQDAIDNIPEVIKASNPNWKWRQGAPRGNGGLTFSNNRVKAPGTNEPYWLEGPDTSIINGNSGTWNWFAALSGGSKPGLKKRDPKNSDGAANDKCPVDGRDDKTDDTCTQPNQDTQEASEAQVPG</sequence>
<dbReference type="AlphaFoldDB" id="A0AAV9XI33"/>
<gene>
    <name evidence="3" type="ORF">TWF694_007403</name>
</gene>
<name>A0AAV9XI33_9PEZI</name>
<keyword evidence="4" id="KW-1185">Reference proteome</keyword>
<protein>
    <submittedName>
        <fullName evidence="3">Uncharacterized protein</fullName>
    </submittedName>
</protein>
<evidence type="ECO:0000313" key="4">
    <source>
        <dbReference type="Proteomes" id="UP001365542"/>
    </source>
</evidence>
<organism evidence="3 4">
    <name type="scientific">Orbilia ellipsospora</name>
    <dbReference type="NCBI Taxonomy" id="2528407"/>
    <lineage>
        <taxon>Eukaryota</taxon>
        <taxon>Fungi</taxon>
        <taxon>Dikarya</taxon>
        <taxon>Ascomycota</taxon>
        <taxon>Pezizomycotina</taxon>
        <taxon>Orbiliomycetes</taxon>
        <taxon>Orbiliales</taxon>
        <taxon>Orbiliaceae</taxon>
        <taxon>Orbilia</taxon>
    </lineage>
</organism>
<evidence type="ECO:0000313" key="3">
    <source>
        <dbReference type="EMBL" id="KAK6541603.1"/>
    </source>
</evidence>
<accession>A0AAV9XI33</accession>
<feature type="compositionally biased region" description="Basic and acidic residues" evidence="1">
    <location>
        <begin position="269"/>
        <end position="280"/>
    </location>
</feature>
<keyword evidence="2" id="KW-0732">Signal</keyword>
<evidence type="ECO:0000256" key="2">
    <source>
        <dbReference type="SAM" id="SignalP"/>
    </source>
</evidence>